<keyword evidence="1" id="KW-1133">Transmembrane helix</keyword>
<dbReference type="Proteomes" id="UP000243579">
    <property type="component" value="Unassembled WGS sequence"/>
</dbReference>
<evidence type="ECO:0000313" key="2">
    <source>
        <dbReference type="EMBL" id="OQR84164.1"/>
    </source>
</evidence>
<feature type="transmembrane region" description="Helical" evidence="1">
    <location>
        <begin position="56"/>
        <end position="78"/>
    </location>
</feature>
<organism evidence="2 3">
    <name type="scientific">Achlya hypogyna</name>
    <name type="common">Oomycete</name>
    <name type="synonym">Protoachlya hypogyna</name>
    <dbReference type="NCBI Taxonomy" id="1202772"/>
    <lineage>
        <taxon>Eukaryota</taxon>
        <taxon>Sar</taxon>
        <taxon>Stramenopiles</taxon>
        <taxon>Oomycota</taxon>
        <taxon>Saprolegniomycetes</taxon>
        <taxon>Saprolegniales</taxon>
        <taxon>Achlyaceae</taxon>
        <taxon>Achlya</taxon>
    </lineage>
</organism>
<sequence>MKLPGGRLRRALGVAYICACVGGSVWFLAIASPYLVNDLFWPAFAPRGAQTSLLDVFRLHLLGAAGGTIGIFDAASAIPRPTATKLKMQPTYHRQLLLSELKSLEIRPCWVDLAKRWELAHTLGRQLRCSAKEAANGAVFLKPVLRNVQWDLFMTYQDST</sequence>
<feature type="transmembrane region" description="Helical" evidence="1">
    <location>
        <begin position="12"/>
        <end position="36"/>
    </location>
</feature>
<keyword evidence="3" id="KW-1185">Reference proteome</keyword>
<evidence type="ECO:0000256" key="1">
    <source>
        <dbReference type="SAM" id="Phobius"/>
    </source>
</evidence>
<accession>A0A1V9YEI3</accession>
<dbReference type="EMBL" id="JNBR01001927">
    <property type="protein sequence ID" value="OQR84164.1"/>
    <property type="molecule type" value="Genomic_DNA"/>
</dbReference>
<dbReference type="OrthoDB" id="78977at2759"/>
<dbReference type="AlphaFoldDB" id="A0A1V9YEI3"/>
<protein>
    <submittedName>
        <fullName evidence="2">Uncharacterized protein</fullName>
    </submittedName>
</protein>
<gene>
    <name evidence="2" type="ORF">ACHHYP_20697</name>
</gene>
<evidence type="ECO:0000313" key="3">
    <source>
        <dbReference type="Proteomes" id="UP000243579"/>
    </source>
</evidence>
<keyword evidence="1" id="KW-0812">Transmembrane</keyword>
<proteinExistence type="predicted"/>
<name>A0A1V9YEI3_ACHHY</name>
<keyword evidence="1" id="KW-0472">Membrane</keyword>
<reference evidence="2 3" key="1">
    <citation type="journal article" date="2014" name="Genome Biol. Evol.">
        <title>The secreted proteins of Achlya hypogyna and Thraustotheca clavata identify the ancestral oomycete secretome and reveal gene acquisitions by horizontal gene transfer.</title>
        <authorList>
            <person name="Misner I."/>
            <person name="Blouin N."/>
            <person name="Leonard G."/>
            <person name="Richards T.A."/>
            <person name="Lane C.E."/>
        </authorList>
    </citation>
    <scope>NUCLEOTIDE SEQUENCE [LARGE SCALE GENOMIC DNA]</scope>
    <source>
        <strain evidence="2 3">ATCC 48635</strain>
    </source>
</reference>
<comment type="caution">
    <text evidence="2">The sequence shown here is derived from an EMBL/GenBank/DDBJ whole genome shotgun (WGS) entry which is preliminary data.</text>
</comment>